<keyword evidence="1" id="KW-0812">Transmembrane</keyword>
<keyword evidence="1" id="KW-1133">Transmembrane helix</keyword>
<name>A0A3N2E226_9GAMM</name>
<evidence type="ECO:0000313" key="2">
    <source>
        <dbReference type="EMBL" id="ROS05625.1"/>
    </source>
</evidence>
<accession>A0A3N2E226</accession>
<evidence type="ECO:0000256" key="1">
    <source>
        <dbReference type="SAM" id="Phobius"/>
    </source>
</evidence>
<comment type="caution">
    <text evidence="2">The sequence shown here is derived from an EMBL/GenBank/DDBJ whole genome shotgun (WGS) entry which is preliminary data.</text>
</comment>
<dbReference type="EMBL" id="RKHR01000003">
    <property type="protein sequence ID" value="ROS05625.1"/>
    <property type="molecule type" value="Genomic_DNA"/>
</dbReference>
<gene>
    <name evidence="2" type="ORF">EDC56_1171</name>
</gene>
<protein>
    <submittedName>
        <fullName evidence="2">Uncharacterized protein</fullName>
    </submittedName>
</protein>
<proteinExistence type="predicted"/>
<keyword evidence="3" id="KW-1185">Reference proteome</keyword>
<evidence type="ECO:0000313" key="3">
    <source>
        <dbReference type="Proteomes" id="UP000275394"/>
    </source>
</evidence>
<reference evidence="2 3" key="1">
    <citation type="submission" date="2018-11" db="EMBL/GenBank/DDBJ databases">
        <title>Genomic Encyclopedia of Type Strains, Phase IV (KMG-IV): sequencing the most valuable type-strain genomes for metagenomic binning, comparative biology and taxonomic classification.</title>
        <authorList>
            <person name="Goeker M."/>
        </authorList>
    </citation>
    <scope>NUCLEOTIDE SEQUENCE [LARGE SCALE GENOMIC DNA]</scope>
    <source>
        <strain evidence="2 3">DSM 100316</strain>
    </source>
</reference>
<organism evidence="2 3">
    <name type="scientific">Sinobacterium caligoides</name>
    <dbReference type="NCBI Taxonomy" id="933926"/>
    <lineage>
        <taxon>Bacteria</taxon>
        <taxon>Pseudomonadati</taxon>
        <taxon>Pseudomonadota</taxon>
        <taxon>Gammaproteobacteria</taxon>
        <taxon>Cellvibrionales</taxon>
        <taxon>Spongiibacteraceae</taxon>
        <taxon>Sinobacterium</taxon>
    </lineage>
</organism>
<sequence>MRALSETIAALWRWLLALFWRLWRRFSERKYLLRFRSGSSSRRRRDWVKNLWLIMGGVMLIVGQLSWIVGLALLTVFLSFMILDEGR</sequence>
<dbReference type="Proteomes" id="UP000275394">
    <property type="component" value="Unassembled WGS sequence"/>
</dbReference>
<keyword evidence="1" id="KW-0472">Membrane</keyword>
<feature type="transmembrane region" description="Helical" evidence="1">
    <location>
        <begin position="51"/>
        <end position="83"/>
    </location>
</feature>
<dbReference type="AlphaFoldDB" id="A0A3N2E226"/>